<reference evidence="2" key="1">
    <citation type="journal article" date="2013" name="Genome Announc.">
        <title>Draft genome sequence of the ascomycete Phaeoacremonium aleophilum strain UCR-PA7, a causal agent of the esca disease complex in grapevines.</title>
        <authorList>
            <person name="Blanco-Ulate B."/>
            <person name="Rolshausen P."/>
            <person name="Cantu D."/>
        </authorList>
    </citation>
    <scope>NUCLEOTIDE SEQUENCE [LARGE SCALE GENOMIC DNA]</scope>
    <source>
        <strain evidence="2">UCR-PA7</strain>
    </source>
</reference>
<dbReference type="AlphaFoldDB" id="R8BQB5"/>
<evidence type="ECO:0000313" key="1">
    <source>
        <dbReference type="EMBL" id="EOO01568.1"/>
    </source>
</evidence>
<name>R8BQB5_PHAM7</name>
<dbReference type="HOGENOM" id="CLU_1714591_0_0_1"/>
<proteinExistence type="predicted"/>
<dbReference type="Proteomes" id="UP000014074">
    <property type="component" value="Unassembled WGS sequence"/>
</dbReference>
<keyword evidence="2" id="KW-1185">Reference proteome</keyword>
<accession>R8BQB5</accession>
<sequence length="153" mass="17327">MGFEFIDNSTINRGSRRLIRSHVMKGKNAGRSLKHARKPRGSASDAIAATRIAPLRLIDNVLSDIRHGQVSKDLDKTALAIRDWVWNGFLYFSFPLKLTPQVTYLLHNLFGGVGDALYPPEFCLQIDLMKSLWLQYMLEDEADLHPCKSEAVQ</sequence>
<dbReference type="RefSeq" id="XP_007913706.1">
    <property type="nucleotide sequence ID" value="XM_007915515.1"/>
</dbReference>
<dbReference type="GeneID" id="19323227"/>
<evidence type="ECO:0000313" key="2">
    <source>
        <dbReference type="Proteomes" id="UP000014074"/>
    </source>
</evidence>
<organism evidence="1 2">
    <name type="scientific">Phaeoacremonium minimum (strain UCR-PA7)</name>
    <name type="common">Esca disease fungus</name>
    <name type="synonym">Togninia minima</name>
    <dbReference type="NCBI Taxonomy" id="1286976"/>
    <lineage>
        <taxon>Eukaryota</taxon>
        <taxon>Fungi</taxon>
        <taxon>Dikarya</taxon>
        <taxon>Ascomycota</taxon>
        <taxon>Pezizomycotina</taxon>
        <taxon>Sordariomycetes</taxon>
        <taxon>Sordariomycetidae</taxon>
        <taxon>Togniniales</taxon>
        <taxon>Togniniaceae</taxon>
        <taxon>Phaeoacremonium</taxon>
    </lineage>
</organism>
<dbReference type="EMBL" id="KB932992">
    <property type="protein sequence ID" value="EOO01568.1"/>
    <property type="molecule type" value="Genomic_DNA"/>
</dbReference>
<dbReference type="KEGG" id="tmn:UCRPA7_2929"/>
<protein>
    <submittedName>
        <fullName evidence="1">Putative leucin zipper protein</fullName>
    </submittedName>
</protein>
<dbReference type="OrthoDB" id="4158087at2759"/>
<gene>
    <name evidence="1" type="ORF">UCRPA7_2929</name>
</gene>